<evidence type="ECO:0000256" key="5">
    <source>
        <dbReference type="ARBA" id="ARBA00023242"/>
    </source>
</evidence>
<evidence type="ECO:0000256" key="3">
    <source>
        <dbReference type="ARBA" id="ARBA00022517"/>
    </source>
</evidence>
<dbReference type="CDD" id="cd00165">
    <property type="entry name" value="S4"/>
    <property type="match status" value="1"/>
</dbReference>
<feature type="domain" description="Small ribosomal subunit protein uS4 N-terminal" evidence="8">
    <location>
        <begin position="57"/>
        <end position="160"/>
    </location>
</feature>
<dbReference type="GO" id="GO:0019843">
    <property type="term" value="F:rRNA binding"/>
    <property type="evidence" value="ECO:0007669"/>
    <property type="project" value="InterPro"/>
</dbReference>
<keyword evidence="9" id="KW-1185">Reference proteome</keyword>
<dbReference type="InterPro" id="IPR036986">
    <property type="entry name" value="S4_RNA-bd_sf"/>
</dbReference>
<dbReference type="SUPFAM" id="SSF55174">
    <property type="entry name" value="Alpha-L RNA-binding motif"/>
    <property type="match status" value="1"/>
</dbReference>
<dbReference type="PANTHER" id="PTHR11831:SF1">
    <property type="entry name" value="U3 SMALL NUCLEOLAR RIBONUCLEOPROTEIN PROTEIN IMP3"/>
    <property type="match status" value="1"/>
</dbReference>
<dbReference type="GO" id="GO:0006364">
    <property type="term" value="P:rRNA processing"/>
    <property type="evidence" value="ECO:0007669"/>
    <property type="project" value="TreeGrafter"/>
</dbReference>
<accession>A0A1I7ZR58</accession>
<protein>
    <submittedName>
        <fullName evidence="10">S4 RNA-binding domain-containing protein</fullName>
    </submittedName>
</protein>
<evidence type="ECO:0000256" key="4">
    <source>
        <dbReference type="ARBA" id="ARBA00022884"/>
    </source>
</evidence>
<dbReference type="PANTHER" id="PTHR11831">
    <property type="entry name" value="30S 40S RIBOSOMAL PROTEIN"/>
    <property type="match status" value="1"/>
</dbReference>
<dbReference type="GO" id="GO:0034457">
    <property type="term" value="C:Mpp10 complex"/>
    <property type="evidence" value="ECO:0007669"/>
    <property type="project" value="TreeGrafter"/>
</dbReference>
<dbReference type="InterPro" id="IPR022801">
    <property type="entry name" value="Ribosomal_uS4"/>
</dbReference>
<evidence type="ECO:0000256" key="1">
    <source>
        <dbReference type="ARBA" id="ARBA00004604"/>
    </source>
</evidence>
<evidence type="ECO:0000313" key="10">
    <source>
        <dbReference type="WBParaSite" id="L893_g28967.t1"/>
    </source>
</evidence>
<dbReference type="AlphaFoldDB" id="A0A1I7ZR58"/>
<dbReference type="GO" id="GO:0042274">
    <property type="term" value="P:ribosomal small subunit biogenesis"/>
    <property type="evidence" value="ECO:0007669"/>
    <property type="project" value="TreeGrafter"/>
</dbReference>
<evidence type="ECO:0000259" key="8">
    <source>
        <dbReference type="SMART" id="SM01390"/>
    </source>
</evidence>
<evidence type="ECO:0000313" key="9">
    <source>
        <dbReference type="Proteomes" id="UP000095287"/>
    </source>
</evidence>
<dbReference type="PROSITE" id="PS50889">
    <property type="entry name" value="S4"/>
    <property type="match status" value="1"/>
</dbReference>
<comment type="subcellular location">
    <subcellularLocation>
        <location evidence="1">Nucleus</location>
        <location evidence="1">Nucleolus</location>
    </subcellularLocation>
</comment>
<dbReference type="GO" id="GO:0030515">
    <property type="term" value="F:snoRNA binding"/>
    <property type="evidence" value="ECO:0007669"/>
    <property type="project" value="TreeGrafter"/>
</dbReference>
<comment type="similarity">
    <text evidence="2">Belongs to the universal ribosomal protein uS4 family.</text>
</comment>
<proteinExistence type="inferred from homology"/>
<evidence type="ECO:0000256" key="6">
    <source>
        <dbReference type="ARBA" id="ARBA00023274"/>
    </source>
</evidence>
<dbReference type="Proteomes" id="UP000095287">
    <property type="component" value="Unplaced"/>
</dbReference>
<keyword evidence="3" id="KW-0690">Ribosome biogenesis</keyword>
<dbReference type="Pfam" id="PF01479">
    <property type="entry name" value="S4"/>
    <property type="match status" value="1"/>
</dbReference>
<dbReference type="SMART" id="SM01390">
    <property type="entry name" value="Ribosomal_S4"/>
    <property type="match status" value="1"/>
</dbReference>
<keyword evidence="6" id="KW-0687">Ribonucleoprotein</keyword>
<keyword evidence="5" id="KW-0539">Nucleus</keyword>
<dbReference type="Gene3D" id="3.10.290.10">
    <property type="entry name" value="RNA-binding S4 domain"/>
    <property type="match status" value="1"/>
</dbReference>
<evidence type="ECO:0000256" key="2">
    <source>
        <dbReference type="ARBA" id="ARBA00007465"/>
    </source>
</evidence>
<keyword evidence="4 7" id="KW-0694">RNA-binding</keyword>
<dbReference type="Pfam" id="PF00163">
    <property type="entry name" value="Ribosomal_S4"/>
    <property type="match status" value="1"/>
</dbReference>
<organism evidence="9 10">
    <name type="scientific">Steinernema glaseri</name>
    <dbReference type="NCBI Taxonomy" id="37863"/>
    <lineage>
        <taxon>Eukaryota</taxon>
        <taxon>Metazoa</taxon>
        <taxon>Ecdysozoa</taxon>
        <taxon>Nematoda</taxon>
        <taxon>Chromadorea</taxon>
        <taxon>Rhabditida</taxon>
        <taxon>Tylenchina</taxon>
        <taxon>Panagrolaimomorpha</taxon>
        <taxon>Strongyloidoidea</taxon>
        <taxon>Steinernematidae</taxon>
        <taxon>Steinernema</taxon>
    </lineage>
</organism>
<reference evidence="10" key="1">
    <citation type="submission" date="2016-11" db="UniProtKB">
        <authorList>
            <consortium name="WormBaseParasite"/>
        </authorList>
    </citation>
    <scope>IDENTIFICATION</scope>
</reference>
<dbReference type="GO" id="GO:0032040">
    <property type="term" value="C:small-subunit processome"/>
    <property type="evidence" value="ECO:0007669"/>
    <property type="project" value="TreeGrafter"/>
</dbReference>
<dbReference type="WBParaSite" id="L893_g28967.t1">
    <property type="protein sequence ID" value="L893_g28967.t1"/>
    <property type="gene ID" value="L893_g28967"/>
</dbReference>
<sequence length="235" mass="27652">MYDLSRLLKRQLVSIILLLTARVTILTRLRSVEIHRDNLILASNSFDLLVSVRMVRKLKFHEQKLLKKVDFVSWESDKKHHERDILKKFHIKKREHYSMYMKLAAKTHELAKKIKELKDNDPFRTEKAQQLLGRLYEMGVIQTADTLERCEKVSASAFCRRRLAVVMCKLQMAQRPEEASDRIEQGHVRVGVELVTDPAYLVSRAAEDNITWAKHSKIRKHIAEYNNQRDDFEDA</sequence>
<name>A0A1I7ZR58_9BILA</name>
<dbReference type="InterPro" id="IPR001912">
    <property type="entry name" value="Ribosomal_uS4_N"/>
</dbReference>
<dbReference type="InterPro" id="IPR002942">
    <property type="entry name" value="S4_RNA-bd"/>
</dbReference>
<evidence type="ECO:0000256" key="7">
    <source>
        <dbReference type="PROSITE-ProRule" id="PRU00182"/>
    </source>
</evidence>